<protein>
    <submittedName>
        <fullName evidence="5">DNA-binding NarL/FixJ family response regulator</fullName>
    </submittedName>
</protein>
<evidence type="ECO:0000256" key="3">
    <source>
        <dbReference type="ARBA" id="ARBA00023163"/>
    </source>
</evidence>
<proteinExistence type="predicted"/>
<evidence type="ECO:0000259" key="4">
    <source>
        <dbReference type="PROSITE" id="PS50043"/>
    </source>
</evidence>
<dbReference type="EMBL" id="SODP01000003">
    <property type="protein sequence ID" value="TDW66186.1"/>
    <property type="molecule type" value="Genomic_DNA"/>
</dbReference>
<dbReference type="AlphaFoldDB" id="A0A4R8BXC2"/>
<evidence type="ECO:0000256" key="2">
    <source>
        <dbReference type="ARBA" id="ARBA00023125"/>
    </source>
</evidence>
<comment type="caution">
    <text evidence="5">The sequence shown here is derived from an EMBL/GenBank/DDBJ whole genome shotgun (WGS) entry which is preliminary data.</text>
</comment>
<accession>A0A4R8BXC2</accession>
<evidence type="ECO:0000313" key="5">
    <source>
        <dbReference type="EMBL" id="TDW66186.1"/>
    </source>
</evidence>
<dbReference type="GO" id="GO:0003677">
    <property type="term" value="F:DNA binding"/>
    <property type="evidence" value="ECO:0007669"/>
    <property type="project" value="UniProtKB-KW"/>
</dbReference>
<dbReference type="PRINTS" id="PR00038">
    <property type="entry name" value="HTHLUXR"/>
</dbReference>
<evidence type="ECO:0000256" key="1">
    <source>
        <dbReference type="ARBA" id="ARBA00023015"/>
    </source>
</evidence>
<evidence type="ECO:0000313" key="6">
    <source>
        <dbReference type="Proteomes" id="UP000295146"/>
    </source>
</evidence>
<dbReference type="Gene3D" id="1.10.10.10">
    <property type="entry name" value="Winged helix-like DNA-binding domain superfamily/Winged helix DNA-binding domain"/>
    <property type="match status" value="1"/>
</dbReference>
<dbReference type="PANTHER" id="PTHR44688">
    <property type="entry name" value="DNA-BINDING TRANSCRIPTIONAL ACTIVATOR DEVR_DOSR"/>
    <property type="match status" value="1"/>
</dbReference>
<feature type="domain" description="HTH luxR-type" evidence="4">
    <location>
        <begin position="260"/>
        <end position="325"/>
    </location>
</feature>
<dbReference type="InterPro" id="IPR029016">
    <property type="entry name" value="GAF-like_dom_sf"/>
</dbReference>
<dbReference type="RefSeq" id="WP_166679627.1">
    <property type="nucleotide sequence ID" value="NZ_SODP01000003.1"/>
</dbReference>
<dbReference type="PROSITE" id="PS50043">
    <property type="entry name" value="HTH_LUXR_2"/>
    <property type="match status" value="1"/>
</dbReference>
<dbReference type="PROSITE" id="PS00622">
    <property type="entry name" value="HTH_LUXR_1"/>
    <property type="match status" value="1"/>
</dbReference>
<name>A0A4R8BXC2_9ACTN</name>
<gene>
    <name evidence="5" type="ORF">EV653_6208</name>
</gene>
<dbReference type="SUPFAM" id="SSF46894">
    <property type="entry name" value="C-terminal effector domain of the bipartite response regulators"/>
    <property type="match status" value="1"/>
</dbReference>
<dbReference type="SMART" id="SM00421">
    <property type="entry name" value="HTH_LUXR"/>
    <property type="match status" value="1"/>
</dbReference>
<reference evidence="5 6" key="1">
    <citation type="submission" date="2019-03" db="EMBL/GenBank/DDBJ databases">
        <title>Genomic Encyclopedia of Type Strains, Phase III (KMG-III): the genomes of soil and plant-associated and newly described type strains.</title>
        <authorList>
            <person name="Whitman W."/>
        </authorList>
    </citation>
    <scope>NUCLEOTIDE SEQUENCE [LARGE SCALE GENOMIC DNA]</scope>
    <source>
        <strain evidence="5 6">VKM Ac-2573</strain>
    </source>
</reference>
<dbReference type="Proteomes" id="UP000295146">
    <property type="component" value="Unassembled WGS sequence"/>
</dbReference>
<dbReference type="SUPFAM" id="SSF55781">
    <property type="entry name" value="GAF domain-like"/>
    <property type="match status" value="1"/>
</dbReference>
<dbReference type="InterPro" id="IPR000792">
    <property type="entry name" value="Tscrpt_reg_LuxR_C"/>
</dbReference>
<keyword evidence="6" id="KW-1185">Reference proteome</keyword>
<dbReference type="CDD" id="cd06170">
    <property type="entry name" value="LuxR_C_like"/>
    <property type="match status" value="1"/>
</dbReference>
<dbReference type="Pfam" id="PF00196">
    <property type="entry name" value="GerE"/>
    <property type="match status" value="1"/>
</dbReference>
<dbReference type="InterPro" id="IPR016032">
    <property type="entry name" value="Sig_transdc_resp-reg_C-effctor"/>
</dbReference>
<dbReference type="GO" id="GO:0006355">
    <property type="term" value="P:regulation of DNA-templated transcription"/>
    <property type="evidence" value="ECO:0007669"/>
    <property type="project" value="InterPro"/>
</dbReference>
<keyword evidence="2 5" id="KW-0238">DNA-binding</keyword>
<dbReference type="Gene3D" id="3.30.450.40">
    <property type="match status" value="1"/>
</dbReference>
<dbReference type="PANTHER" id="PTHR44688:SF16">
    <property type="entry name" value="DNA-BINDING TRANSCRIPTIONAL ACTIVATOR DEVR_DOSR"/>
    <property type="match status" value="1"/>
</dbReference>
<keyword evidence="3" id="KW-0804">Transcription</keyword>
<dbReference type="InterPro" id="IPR036388">
    <property type="entry name" value="WH-like_DNA-bd_sf"/>
</dbReference>
<sequence>MRSRLLEVGPQTAAILHEAYRKIATLPAGDHYRRYDLVRNVMAGITGVDAFYVGLFQGATRVRLPYCYDGQKYDMPEAHTFAPNGPTAWVFREQRTYRYAMDGGKVVRAGLSFGDPRKVSADVVTVPLFRLLEARREIFGVISMHSYKSGVYEDEQVAAFEWLAEVLARSLNRDWEDVRVIGLLPGIEGREVAPLTAERVVDYTVARLDRLRAQLDGAGQRLRTDHPGTAAADVLDEVGHECGSFQADLTEMLLEVDDDSTRRFQGLTEREQAVAVLLADGRSNPEIAEHLSVSAETVKSHLARIREKYGLTERSQLAADISRHLGRSTQRL</sequence>
<organism evidence="5 6">
    <name type="scientific">Kribbella pratensis</name>
    <dbReference type="NCBI Taxonomy" id="2512112"/>
    <lineage>
        <taxon>Bacteria</taxon>
        <taxon>Bacillati</taxon>
        <taxon>Actinomycetota</taxon>
        <taxon>Actinomycetes</taxon>
        <taxon>Propionibacteriales</taxon>
        <taxon>Kribbellaceae</taxon>
        <taxon>Kribbella</taxon>
    </lineage>
</organism>
<keyword evidence="1" id="KW-0805">Transcription regulation</keyword>